<proteinExistence type="predicted"/>
<gene>
    <name evidence="1" type="ORF">OFLC_LOCUS1482</name>
</gene>
<dbReference type="Gene3D" id="1.20.1090.10">
    <property type="entry name" value="Dehydroquinate synthase-like - alpha domain"/>
    <property type="match status" value="1"/>
</dbReference>
<accession>A0A183H1X2</accession>
<evidence type="ECO:0000313" key="2">
    <source>
        <dbReference type="Proteomes" id="UP000267606"/>
    </source>
</evidence>
<dbReference type="EMBL" id="UZAJ01000706">
    <property type="protein sequence ID" value="VDO29712.1"/>
    <property type="molecule type" value="Genomic_DNA"/>
</dbReference>
<reference evidence="3" key="1">
    <citation type="submission" date="2016-06" db="UniProtKB">
        <authorList>
            <consortium name="WormBaseParasite"/>
        </authorList>
    </citation>
    <scope>IDENTIFICATION</scope>
</reference>
<sequence>MERTVEVYEVIAKLNIGTCKIATFTGNSKWMASKNTKNWIHELRNWQAPHYKTLECKQICFHIHGETSSCEYKLHFISDRSTVQADCLLSHLLLGTEYNGLPLILVRDLEEILLRECLALVGKSRKVVLLLMKALLISGLGMVISKGSYSTNQREHMIVRTMELVTKRSFSSLHGEKFLLHTSLSYSKC</sequence>
<organism evidence="3">
    <name type="scientific">Onchocerca flexuosa</name>
    <dbReference type="NCBI Taxonomy" id="387005"/>
    <lineage>
        <taxon>Eukaryota</taxon>
        <taxon>Metazoa</taxon>
        <taxon>Ecdysozoa</taxon>
        <taxon>Nematoda</taxon>
        <taxon>Chromadorea</taxon>
        <taxon>Rhabditida</taxon>
        <taxon>Spirurina</taxon>
        <taxon>Spiruromorpha</taxon>
        <taxon>Filarioidea</taxon>
        <taxon>Onchocercidae</taxon>
        <taxon>Onchocerca</taxon>
    </lineage>
</organism>
<protein>
    <submittedName>
        <fullName evidence="3">FBD domain-containing protein</fullName>
    </submittedName>
</protein>
<evidence type="ECO:0000313" key="3">
    <source>
        <dbReference type="WBParaSite" id="OFLC_0000148101-mRNA-1"/>
    </source>
</evidence>
<dbReference type="AlphaFoldDB" id="A0A183H1X2"/>
<name>A0A183H1X2_9BILA</name>
<dbReference type="WBParaSite" id="OFLC_0000148101-mRNA-1">
    <property type="protein sequence ID" value="OFLC_0000148101-mRNA-1"/>
    <property type="gene ID" value="OFLC_0000148101"/>
</dbReference>
<evidence type="ECO:0000313" key="1">
    <source>
        <dbReference type="EMBL" id="VDO29712.1"/>
    </source>
</evidence>
<dbReference type="Proteomes" id="UP000267606">
    <property type="component" value="Unassembled WGS sequence"/>
</dbReference>
<keyword evidence="2" id="KW-1185">Reference proteome</keyword>
<reference evidence="1 2" key="2">
    <citation type="submission" date="2018-11" db="EMBL/GenBank/DDBJ databases">
        <authorList>
            <consortium name="Pathogen Informatics"/>
        </authorList>
    </citation>
    <scope>NUCLEOTIDE SEQUENCE [LARGE SCALE GENOMIC DNA]</scope>
</reference>